<dbReference type="InterPro" id="IPR057037">
    <property type="entry name" value="TPR_rep_actino"/>
</dbReference>
<dbReference type="Proteomes" id="UP000466307">
    <property type="component" value="Unassembled WGS sequence"/>
</dbReference>
<sequence>MTGHTLTKAIMDEWRPWDLPRPELAALAKAIVENSTAAERCVDQIPATSWSGAARTAADTRAREQRMWAKAVAGRIQDLQTALTEAAEAISASKAVVNDALMTAAFQGFLPVGSNDPTWTMRYARRGTEPRTPARKAAEEREWTDFVKAKADDLAGTAAEHADRIRGAVHAVHTVAPPELTLSAQDGRRHALMAEGGWTPAEVAAIGRSLLAAGLTSMQIEKLRNGEQLTDVPLGVQQYLHMFYGNLGPAELFALHTAMTGLDDPSRHSWSSALGQGLLVLSNENVGTNTGFEYLPQWARTWAENRNSNESARVKTVDIPLMRLLRSTHGVPPGERLGVELIRKAAGGASRGADSGLMYTATIYTEDDLGPEIADRTYQFTISSLLEVGARNHEASAAFLSGHYADGTALPHFDRDQMTTWLYAHEWDDDGRTVGGLVGWIGDAAASGDPGQVALANRAFTGLLDHATTTTGGNTFDTLMNANPDRDAIGKINPLLADALLDATLPYLNVLAGSTAGGDTVPHLDPTLLDPSNGGHSYGTDEVQRRAARLFTLIASDNVDGVPQTRAGAELYRAVLQQIELNGAAAAHNPADARGLGDFSTNLRYLAQMGLYGAEYDLQLDENNRVDAQNETNLKVKNLMTSVSAGLTAVPHPVAIAAGAAGTAITPWVLSPETADDVPLSLGKGLIDGDSPVDNEILLTYGALAQILREDQIHGSGPLYHNGSLKSLDDLLSGTTSTRQNLLMDMETALREIVADDPDVNRKYIVDNLQAGVGTGGRNGSFHFDPNNPENYERLILRGPD</sequence>
<evidence type="ECO:0000313" key="3">
    <source>
        <dbReference type="Proteomes" id="UP000466307"/>
    </source>
</evidence>
<dbReference type="AlphaFoldDB" id="A0A7K3LQQ4"/>
<comment type="caution">
    <text evidence="2">The sequence shown here is derived from an EMBL/GenBank/DDBJ whole genome shotgun (WGS) entry which is preliminary data.</text>
</comment>
<evidence type="ECO:0000259" key="1">
    <source>
        <dbReference type="Pfam" id="PF23275"/>
    </source>
</evidence>
<name>A0A7K3LQQ4_9ACTN</name>
<accession>A0A7K3LQQ4</accession>
<dbReference type="EMBL" id="JAADZU010000040">
    <property type="protein sequence ID" value="NDK90548.1"/>
    <property type="molecule type" value="Genomic_DNA"/>
</dbReference>
<organism evidence="2 3">
    <name type="scientific">Gordonia desulfuricans</name>
    <dbReference type="NCBI Taxonomy" id="89051"/>
    <lineage>
        <taxon>Bacteria</taxon>
        <taxon>Bacillati</taxon>
        <taxon>Actinomycetota</taxon>
        <taxon>Actinomycetes</taxon>
        <taxon>Mycobacteriales</taxon>
        <taxon>Gordoniaceae</taxon>
        <taxon>Gordonia</taxon>
    </lineage>
</organism>
<dbReference type="Pfam" id="PF23275">
    <property type="entry name" value="TPR_23"/>
    <property type="match status" value="1"/>
</dbReference>
<dbReference type="RefSeq" id="WP_059039834.1">
    <property type="nucleotide sequence ID" value="NZ_JAADZU010000040.1"/>
</dbReference>
<proteinExistence type="predicted"/>
<evidence type="ECO:0000313" key="2">
    <source>
        <dbReference type="EMBL" id="NDK90548.1"/>
    </source>
</evidence>
<keyword evidence="3" id="KW-1185">Reference proteome</keyword>
<gene>
    <name evidence="2" type="ORF">GYA93_13300</name>
</gene>
<reference evidence="2 3" key="1">
    <citation type="submission" date="2020-01" db="EMBL/GenBank/DDBJ databases">
        <title>Investigation of new actinobacteria for the biodesulphurisation of diesel fuel.</title>
        <authorList>
            <person name="Athi Narayanan S.M."/>
        </authorList>
    </citation>
    <scope>NUCLEOTIDE SEQUENCE [LARGE SCALE GENOMIC DNA]</scope>
    <source>
        <strain evidence="2 3">213E</strain>
    </source>
</reference>
<feature type="domain" description="TPR repeat" evidence="1">
    <location>
        <begin position="212"/>
        <end position="440"/>
    </location>
</feature>
<protein>
    <recommendedName>
        <fullName evidence="1">TPR repeat domain-containing protein</fullName>
    </recommendedName>
</protein>